<keyword evidence="1" id="KW-0472">Membrane</keyword>
<dbReference type="EMBL" id="GGEC01046021">
    <property type="protein sequence ID" value="MBX26505.1"/>
    <property type="molecule type" value="Transcribed_RNA"/>
</dbReference>
<reference evidence="2" key="1">
    <citation type="submission" date="2018-02" db="EMBL/GenBank/DDBJ databases">
        <title>Rhizophora mucronata_Transcriptome.</title>
        <authorList>
            <person name="Meera S.P."/>
            <person name="Sreeshan A."/>
            <person name="Augustine A."/>
        </authorList>
    </citation>
    <scope>NUCLEOTIDE SEQUENCE</scope>
    <source>
        <tissue evidence="2">Leaf</tissue>
    </source>
</reference>
<name>A0A2P2M8K1_RHIMU</name>
<keyword evidence="1" id="KW-1133">Transmembrane helix</keyword>
<dbReference type="AlphaFoldDB" id="A0A2P2M8K1"/>
<evidence type="ECO:0000256" key="1">
    <source>
        <dbReference type="SAM" id="Phobius"/>
    </source>
</evidence>
<feature type="transmembrane region" description="Helical" evidence="1">
    <location>
        <begin position="20"/>
        <end position="45"/>
    </location>
</feature>
<proteinExistence type="predicted"/>
<sequence>MLLRMMIDVVIKKLQWWLCWWWVLSYIIFDVSSCLVTLIIDLLSIGKAKFQQGMSGRLCQHTWEWLHAQTRT</sequence>
<protein>
    <submittedName>
        <fullName evidence="2">Zinc finger CCCH domain-containing protein 22 isoform X3</fullName>
    </submittedName>
</protein>
<organism evidence="2">
    <name type="scientific">Rhizophora mucronata</name>
    <name type="common">Asiatic mangrove</name>
    <dbReference type="NCBI Taxonomy" id="61149"/>
    <lineage>
        <taxon>Eukaryota</taxon>
        <taxon>Viridiplantae</taxon>
        <taxon>Streptophyta</taxon>
        <taxon>Embryophyta</taxon>
        <taxon>Tracheophyta</taxon>
        <taxon>Spermatophyta</taxon>
        <taxon>Magnoliopsida</taxon>
        <taxon>eudicotyledons</taxon>
        <taxon>Gunneridae</taxon>
        <taxon>Pentapetalae</taxon>
        <taxon>rosids</taxon>
        <taxon>fabids</taxon>
        <taxon>Malpighiales</taxon>
        <taxon>Rhizophoraceae</taxon>
        <taxon>Rhizophora</taxon>
    </lineage>
</organism>
<evidence type="ECO:0000313" key="2">
    <source>
        <dbReference type="EMBL" id="MBX26505.1"/>
    </source>
</evidence>
<keyword evidence="1" id="KW-0812">Transmembrane</keyword>
<accession>A0A2P2M8K1</accession>